<organism evidence="1 2">
    <name type="scientific">Campylobacter lari</name>
    <dbReference type="NCBI Taxonomy" id="201"/>
    <lineage>
        <taxon>Bacteria</taxon>
        <taxon>Pseudomonadati</taxon>
        <taxon>Campylobacterota</taxon>
        <taxon>Epsilonproteobacteria</taxon>
        <taxon>Campylobacterales</taxon>
        <taxon>Campylobacteraceae</taxon>
        <taxon>Campylobacter</taxon>
    </lineage>
</organism>
<dbReference type="Proteomes" id="UP000559808">
    <property type="component" value="Unassembled WGS sequence"/>
</dbReference>
<comment type="caution">
    <text evidence="1">The sequence shown here is derived from an EMBL/GenBank/DDBJ whole genome shotgun (WGS) entry which is preliminary data.</text>
</comment>
<gene>
    <name evidence="1" type="ORF">YZ34_04995</name>
</gene>
<name>A0A5L4NL89_CAMLA</name>
<sequence length="181" mass="19035">MNSSLERLNTKENFNYSNTQRIKNIFLSLATISFLAICANSSVIISDPSSSGSIEISKARKTRAIDDCAVNNGCTIIESNSNSVTISNAQTAIIKEGIAVGDGNGYVGVNINDVKDGKVNLINNGTIITPWDTAGVAGIVSNNSNIGSIVNNGMFIKGVWAGSDIIADKSTIDNITNNTTM</sequence>
<dbReference type="EMBL" id="AABOWU010000008">
    <property type="protein sequence ID" value="EAI3914372.1"/>
    <property type="molecule type" value="Genomic_DNA"/>
</dbReference>
<dbReference type="AlphaFoldDB" id="A0A5L4NL89"/>
<reference evidence="1 2" key="1">
    <citation type="submission" date="2018-05" db="EMBL/GenBank/DDBJ databases">
        <authorList>
            <consortium name="PulseNet: The National Subtyping Network for Foodborne Disease Surveillance"/>
            <person name="Tarr C.L."/>
            <person name="Trees E."/>
            <person name="Katz L.S."/>
            <person name="Carleton-Romer H.A."/>
            <person name="Stroika S."/>
            <person name="Kucerova Z."/>
            <person name="Roache K.F."/>
            <person name="Sabol A.L."/>
            <person name="Besser J."/>
            <person name="Gerner-Smidt P."/>
        </authorList>
    </citation>
    <scope>NUCLEOTIDE SEQUENCE [LARGE SCALE GENOMIC DNA]</scope>
    <source>
        <strain evidence="1 2">D6489</strain>
    </source>
</reference>
<evidence type="ECO:0000313" key="1">
    <source>
        <dbReference type="EMBL" id="EAI3914372.1"/>
    </source>
</evidence>
<evidence type="ECO:0000313" key="2">
    <source>
        <dbReference type="Proteomes" id="UP000559808"/>
    </source>
</evidence>
<proteinExistence type="predicted"/>
<protein>
    <submittedName>
        <fullName evidence="1">Uncharacterized protein</fullName>
    </submittedName>
</protein>
<accession>A0A5L4NL89</accession>